<reference evidence="2" key="1">
    <citation type="journal article" date="2019" name="Int. J. Syst. Evol. Microbiol.">
        <title>The Global Catalogue of Microorganisms (GCM) 10K type strain sequencing project: providing services to taxonomists for standard genome sequencing and annotation.</title>
        <authorList>
            <consortium name="The Broad Institute Genomics Platform"/>
            <consortium name="The Broad Institute Genome Sequencing Center for Infectious Disease"/>
            <person name="Wu L."/>
            <person name="Ma J."/>
        </authorList>
    </citation>
    <scope>NUCLEOTIDE SEQUENCE [LARGE SCALE GENOMIC DNA]</scope>
    <source>
        <strain evidence="2">CGMCC 1.12479</strain>
    </source>
</reference>
<comment type="caution">
    <text evidence="1">The sequence shown here is derived from an EMBL/GenBank/DDBJ whole genome shotgun (WGS) entry which is preliminary data.</text>
</comment>
<dbReference type="RefSeq" id="WP_188440182.1">
    <property type="nucleotide sequence ID" value="NZ_BMFD01000002.1"/>
</dbReference>
<dbReference type="EMBL" id="BMFD01000002">
    <property type="protein sequence ID" value="GGC32488.1"/>
    <property type="molecule type" value="Genomic_DNA"/>
</dbReference>
<gene>
    <name evidence="1" type="ORF">GCM10010993_09320</name>
</gene>
<organism evidence="1 2">
    <name type="scientific">Belliella aquatica</name>
    <dbReference type="NCBI Taxonomy" id="1323734"/>
    <lineage>
        <taxon>Bacteria</taxon>
        <taxon>Pseudomonadati</taxon>
        <taxon>Bacteroidota</taxon>
        <taxon>Cytophagia</taxon>
        <taxon>Cytophagales</taxon>
        <taxon>Cyclobacteriaceae</taxon>
        <taxon>Belliella</taxon>
    </lineage>
</organism>
<accession>A0ABQ1M054</accession>
<protein>
    <submittedName>
        <fullName evidence="1">Uncharacterized protein</fullName>
    </submittedName>
</protein>
<name>A0ABQ1M054_9BACT</name>
<evidence type="ECO:0000313" key="1">
    <source>
        <dbReference type="EMBL" id="GGC32488.1"/>
    </source>
</evidence>
<keyword evidence="2" id="KW-1185">Reference proteome</keyword>
<dbReference type="Proteomes" id="UP000635885">
    <property type="component" value="Unassembled WGS sequence"/>
</dbReference>
<sequence>MEIIVQPKIEIEEALLVAAQDRTQEENQVIIHFQVSIQNPPLGIRIWKSTYLIPHSGSEKAALLHVDGISKAPRWTRIMGNHHTFTLIFEGLPKDCGSFDLVEDVPSPYRLTYMGITRNQSDVYNLIMQA</sequence>
<proteinExistence type="predicted"/>
<evidence type="ECO:0000313" key="2">
    <source>
        <dbReference type="Proteomes" id="UP000635885"/>
    </source>
</evidence>